<dbReference type="PANTHER" id="PTHR11709:SF394">
    <property type="entry name" value="FI03373P-RELATED"/>
    <property type="match status" value="1"/>
</dbReference>
<protein>
    <submittedName>
        <fullName evidence="8">Multicopper oxidase</fullName>
    </submittedName>
</protein>
<keyword evidence="2" id="KW-0560">Oxidoreductase</keyword>
<dbReference type="CDD" id="cd13896">
    <property type="entry name" value="CuRO_3_CopA"/>
    <property type="match status" value="1"/>
</dbReference>
<keyword evidence="9" id="KW-1185">Reference proteome</keyword>
<evidence type="ECO:0000256" key="3">
    <source>
        <dbReference type="ARBA" id="ARBA00023008"/>
    </source>
</evidence>
<proteinExistence type="predicted"/>
<feature type="domain" description="Plastocyanin-like" evidence="7">
    <location>
        <begin position="80"/>
        <end position="190"/>
    </location>
</feature>
<dbReference type="InterPro" id="IPR011706">
    <property type="entry name" value="Cu-oxidase_C"/>
</dbReference>
<dbReference type="Pfam" id="PF07732">
    <property type="entry name" value="Cu-oxidase_3"/>
    <property type="match status" value="1"/>
</dbReference>
<dbReference type="Proteomes" id="UP000184368">
    <property type="component" value="Unassembled WGS sequence"/>
</dbReference>
<dbReference type="STRING" id="1302690.BUE76_23805"/>
<keyword evidence="3" id="KW-0186">Copper</keyword>
<dbReference type="InterPro" id="IPR011707">
    <property type="entry name" value="Cu-oxidase-like_N"/>
</dbReference>
<dbReference type="GO" id="GO:0016491">
    <property type="term" value="F:oxidoreductase activity"/>
    <property type="evidence" value="ECO:0007669"/>
    <property type="project" value="UniProtKB-KW"/>
</dbReference>
<sequence length="1016" mass="115420">MLEVPFKKEVVTKYATISFSNRTNEDKMKYSFLLVNLFFLSLTALKAQHEGHNINTGDRKSSQQRGVRRIGPIVEYHLYVNDTTVNYTGRKRKALAINSQIPAPTLRFTEGDSAVIHVHNKLKGEVSIHWHGVLLPNEEDGVHALNTPPIHEGSTHTFRFRIIQNGTLWYHSHTGFQEQEGLYGPLVFYPAVPERESGKNEEVLQISDWRDESGKSVMRSLKRRNEWYAIQKKGVQSWGEAIVKGHFGDKVQMEWTRMPGADVSDVYYPVHLMQGQPVQTFSKYKKGDSVLLRVVNGSAATYYWLQYSGGKMRVVASDGTNVKPVDVDKVLIATAETYGIMIKIPDDGQYEFRATAQDITTSASAFFGSGPQVRAKDIPKLDYMVLMREMNQMTWMMKGMGMKMKMGLYMKMNMDNMQGMNMSGMRGGMQGMDHGNMDMNDTNMNNMDHKGMDTTGAKIDMDHMDHGNMSGMDTTTQSRDTADMNGMDHSNMPGMQKQPAKKKAPPSATKKATKAPVKKTATKKPPIRIPTQKKPAVNKPAPKKKDAMEGMDHSKHGGMSYAPAKRWNLNPQVISGLFLQHNDTVPNKEEQGSMQGHAMHNMGNMKMDTVPKKMEPVMNHQNMQMPALKGNNMSGMQHGNMNMGGMQGGKQKSTINQRDTSRSYMLQTMMTPMPMTGFDFPPGNGNDVVLGYDMLASDSGSTTLPQGRPWREIEITLSGNMLRYVWSINGKTLSQQDTKIMIRKGENVRVIFTNATMMEHPMHLHGHFFRVINNQGANAPMKHTFNINAMHTQVIEFTATEEKDWFLHCHTLYHMNSGMATIFSYEGTVSQVQQAHPKEFRQFLREHGSRYYPWSNAAFHSQGTFGTVVLSGAKLQLDQDWRWDYKKSYELETRLQYFLDKRQYFSAFAGFEYERVNVKNGKIQPKMEQEKVAVAGLQYLLPFFISVEGRVDHKGKFRFEAQREDLPLTTRTRLDLRWNTDKEYGVEARYIIAKYLAVSANYDSDYGWGAGLSIVY</sequence>
<dbReference type="InterPro" id="IPR045087">
    <property type="entry name" value="Cu-oxidase_fam"/>
</dbReference>
<feature type="domain" description="Plastocyanin-like" evidence="6">
    <location>
        <begin position="715"/>
        <end position="824"/>
    </location>
</feature>
<dbReference type="EMBL" id="FQUO01000001">
    <property type="protein sequence ID" value="SHE33836.1"/>
    <property type="molecule type" value="Genomic_DNA"/>
</dbReference>
<dbReference type="InterPro" id="IPR034279">
    <property type="entry name" value="CuRO_3_CopA"/>
</dbReference>
<organism evidence="8 9">
    <name type="scientific">Cnuella takakiae</name>
    <dbReference type="NCBI Taxonomy" id="1302690"/>
    <lineage>
        <taxon>Bacteria</taxon>
        <taxon>Pseudomonadati</taxon>
        <taxon>Bacteroidota</taxon>
        <taxon>Chitinophagia</taxon>
        <taxon>Chitinophagales</taxon>
        <taxon>Chitinophagaceae</taxon>
        <taxon>Cnuella</taxon>
    </lineage>
</organism>
<dbReference type="OrthoDB" id="9757546at2"/>
<dbReference type="InterPro" id="IPR002355">
    <property type="entry name" value="Cu_oxidase_Cu_BS"/>
</dbReference>
<dbReference type="PROSITE" id="PS00080">
    <property type="entry name" value="MULTICOPPER_OXIDASE2"/>
    <property type="match status" value="1"/>
</dbReference>
<dbReference type="Pfam" id="PF07731">
    <property type="entry name" value="Cu-oxidase_2"/>
    <property type="match status" value="1"/>
</dbReference>
<keyword evidence="1" id="KW-0479">Metal-binding</keyword>
<evidence type="ECO:0000256" key="2">
    <source>
        <dbReference type="ARBA" id="ARBA00023002"/>
    </source>
</evidence>
<dbReference type="InterPro" id="IPR008972">
    <property type="entry name" value="Cupredoxin"/>
</dbReference>
<dbReference type="SUPFAM" id="SSF49503">
    <property type="entry name" value="Cupredoxins"/>
    <property type="match status" value="3"/>
</dbReference>
<feature type="compositionally biased region" description="Basic and acidic residues" evidence="4">
    <location>
        <begin position="543"/>
        <end position="554"/>
    </location>
</feature>
<evidence type="ECO:0000313" key="8">
    <source>
        <dbReference type="EMBL" id="SHE33836.1"/>
    </source>
</evidence>
<name>A0A1M4SNR2_9BACT</name>
<dbReference type="InterPro" id="IPR001117">
    <property type="entry name" value="Cu-oxidase_2nd"/>
</dbReference>
<accession>A0A1M4SNR2</accession>
<dbReference type="Pfam" id="PF00394">
    <property type="entry name" value="Cu-oxidase"/>
    <property type="match status" value="1"/>
</dbReference>
<reference evidence="8 9" key="1">
    <citation type="submission" date="2016-11" db="EMBL/GenBank/DDBJ databases">
        <authorList>
            <person name="Jaros S."/>
            <person name="Januszkiewicz K."/>
            <person name="Wedrychowicz H."/>
        </authorList>
    </citation>
    <scope>NUCLEOTIDE SEQUENCE [LARGE SCALE GENOMIC DNA]</scope>
    <source>
        <strain evidence="8 9">DSM 26897</strain>
    </source>
</reference>
<evidence type="ECO:0000256" key="1">
    <source>
        <dbReference type="ARBA" id="ARBA00022723"/>
    </source>
</evidence>
<evidence type="ECO:0000313" key="9">
    <source>
        <dbReference type="Proteomes" id="UP000184368"/>
    </source>
</evidence>
<feature type="compositionally biased region" description="Basic residues" evidence="4">
    <location>
        <begin position="511"/>
        <end position="526"/>
    </location>
</feature>
<dbReference type="AlphaFoldDB" id="A0A1M4SNR2"/>
<dbReference type="Gene3D" id="2.60.40.420">
    <property type="entry name" value="Cupredoxins - blue copper proteins"/>
    <property type="match status" value="3"/>
</dbReference>
<dbReference type="GO" id="GO:0005507">
    <property type="term" value="F:copper ion binding"/>
    <property type="evidence" value="ECO:0007669"/>
    <property type="project" value="InterPro"/>
</dbReference>
<gene>
    <name evidence="8" type="ORF">SAMN05444008_101185</name>
</gene>
<feature type="region of interest" description="Disordered" evidence="4">
    <location>
        <begin position="475"/>
        <end position="554"/>
    </location>
</feature>
<evidence type="ECO:0000256" key="4">
    <source>
        <dbReference type="SAM" id="MobiDB-lite"/>
    </source>
</evidence>
<dbReference type="PANTHER" id="PTHR11709">
    <property type="entry name" value="MULTI-COPPER OXIDASE"/>
    <property type="match status" value="1"/>
</dbReference>
<evidence type="ECO:0000259" key="7">
    <source>
        <dbReference type="Pfam" id="PF07732"/>
    </source>
</evidence>
<feature type="domain" description="Plastocyanin-like" evidence="5">
    <location>
        <begin position="283"/>
        <end position="357"/>
    </location>
</feature>
<evidence type="ECO:0000259" key="6">
    <source>
        <dbReference type="Pfam" id="PF07731"/>
    </source>
</evidence>
<evidence type="ECO:0000259" key="5">
    <source>
        <dbReference type="Pfam" id="PF00394"/>
    </source>
</evidence>